<dbReference type="EMBL" id="REGN01006688">
    <property type="protein sequence ID" value="RNA08607.1"/>
    <property type="molecule type" value="Genomic_DNA"/>
</dbReference>
<evidence type="ECO:0000313" key="2">
    <source>
        <dbReference type="EMBL" id="RNA08607.1"/>
    </source>
</evidence>
<dbReference type="STRING" id="10195.A0A3M7QAW1"/>
<dbReference type="InterPro" id="IPR029281">
    <property type="entry name" value="FAM194_C"/>
</dbReference>
<sequence>MVLQKDLKNLNIIVEKDQIKEESEKTFNLGEPLSNVVSFKSSEEKAKDKINYSLSNREFIEQGWTVLYKNAPKKNQKETEPEPQRDRNISVFDLVEKIPMQFTKTSYKYYNNGSLFELMLSDQTGTIYYPNGNIAIVISIFGNFRSFIAFSDQDKNSIPLAYFDSNGNGFCNYCSGKLRYQLNHYGAINFDENGKCIRRWLWPSESKMNTFRPVISRLNDYMSIKMFTRDRIVFCFRSKQSSCKFIVSTKTENPDKKFSFQNSKKKFEHFKNTISDPECKKLREKSDLLLKILAKGFPSNLEEEKLKNLIKDQEDTFYVKLPKIKNSKPASIVSRISFNHSSVISTERDKLSLDSVSKKGFLDISKKPALKFSYK</sequence>
<dbReference type="OrthoDB" id="527209at2759"/>
<dbReference type="Pfam" id="PF14977">
    <property type="entry name" value="FAM194"/>
    <property type="match status" value="1"/>
</dbReference>
<proteinExistence type="predicted"/>
<gene>
    <name evidence="2" type="ORF">BpHYR1_005774</name>
</gene>
<dbReference type="PANTHER" id="PTHR23093">
    <property type="entry name" value="SIMILAR TO CHROMOSOME 3 OPEN READING FRAME 20"/>
    <property type="match status" value="1"/>
</dbReference>
<dbReference type="PANTHER" id="PTHR23093:SF16">
    <property type="entry name" value="FAM194 C-TERMINAL DOMAIN-CONTAINING PROTEIN"/>
    <property type="match status" value="1"/>
</dbReference>
<name>A0A3M7QAW1_BRAPC</name>
<keyword evidence="3" id="KW-1185">Reference proteome</keyword>
<organism evidence="2 3">
    <name type="scientific">Brachionus plicatilis</name>
    <name type="common">Marine rotifer</name>
    <name type="synonym">Brachionus muelleri</name>
    <dbReference type="NCBI Taxonomy" id="10195"/>
    <lineage>
        <taxon>Eukaryota</taxon>
        <taxon>Metazoa</taxon>
        <taxon>Spiralia</taxon>
        <taxon>Gnathifera</taxon>
        <taxon>Rotifera</taxon>
        <taxon>Eurotatoria</taxon>
        <taxon>Monogononta</taxon>
        <taxon>Pseudotrocha</taxon>
        <taxon>Ploima</taxon>
        <taxon>Brachionidae</taxon>
        <taxon>Brachionus</taxon>
    </lineage>
</organism>
<evidence type="ECO:0000259" key="1">
    <source>
        <dbReference type="Pfam" id="PF14977"/>
    </source>
</evidence>
<feature type="domain" description="FAM194 C-terminal" evidence="1">
    <location>
        <begin position="106"/>
        <end position="286"/>
    </location>
</feature>
<protein>
    <submittedName>
        <fullName evidence="2">Glutamate-rich 6-like</fullName>
    </submittedName>
</protein>
<dbReference type="AlphaFoldDB" id="A0A3M7QAW1"/>
<comment type="caution">
    <text evidence="2">The sequence shown here is derived from an EMBL/GenBank/DDBJ whole genome shotgun (WGS) entry which is preliminary data.</text>
</comment>
<accession>A0A3M7QAW1</accession>
<dbReference type="Proteomes" id="UP000276133">
    <property type="component" value="Unassembled WGS sequence"/>
</dbReference>
<reference evidence="2 3" key="1">
    <citation type="journal article" date="2018" name="Sci. Rep.">
        <title>Genomic signatures of local adaptation to the degree of environmental predictability in rotifers.</title>
        <authorList>
            <person name="Franch-Gras L."/>
            <person name="Hahn C."/>
            <person name="Garcia-Roger E.M."/>
            <person name="Carmona M.J."/>
            <person name="Serra M."/>
            <person name="Gomez A."/>
        </authorList>
    </citation>
    <scope>NUCLEOTIDE SEQUENCE [LARGE SCALE GENOMIC DNA]</scope>
    <source>
        <strain evidence="2">HYR1</strain>
    </source>
</reference>
<evidence type="ECO:0000313" key="3">
    <source>
        <dbReference type="Proteomes" id="UP000276133"/>
    </source>
</evidence>